<dbReference type="SUPFAM" id="SSF52540">
    <property type="entry name" value="P-loop containing nucleoside triphosphate hydrolases"/>
    <property type="match status" value="1"/>
</dbReference>
<sequence length="213" mass="23935">MKKIITISREYGSGGRIIGKKIAENLGYNFYDREIIDMAAEDSGLSPEFIEKTEQNISSGWLYNLLLGTSYAGTTAGATTQQIGTQSLPLADQVFNAERKTILSLTDKPSVIVGRCADYILRTSDTVDSKDLLNIFIYADFDDKVKRIMERQSMDEKAARKAVQQVDKCRANHYNTFTEDTWGDRKIYDLLVNSSTLGIDQTIEMLTAFIQKT</sequence>
<dbReference type="AlphaFoldDB" id="H7EIS9"/>
<dbReference type="RefSeq" id="WP_002702989.1">
    <property type="nucleotide sequence ID" value="NZ_AGRW01000038.1"/>
</dbReference>
<keyword evidence="1" id="KW-0808">Transferase</keyword>
<keyword evidence="2" id="KW-1185">Reference proteome</keyword>
<dbReference type="GO" id="GO:0016301">
    <property type="term" value="F:kinase activity"/>
    <property type="evidence" value="ECO:0007669"/>
    <property type="project" value="UniProtKB-KW"/>
</dbReference>
<comment type="caution">
    <text evidence="1">The sequence shown here is derived from an EMBL/GenBank/DDBJ whole genome shotgun (WGS) entry which is preliminary data.</text>
</comment>
<dbReference type="EMBL" id="AGRW01000038">
    <property type="protein sequence ID" value="EIC02507.1"/>
    <property type="molecule type" value="Genomic_DNA"/>
</dbReference>
<dbReference type="eggNOG" id="COG1102">
    <property type="taxonomic scope" value="Bacteria"/>
</dbReference>
<accession>H7EIS9</accession>
<reference evidence="1 2" key="1">
    <citation type="submission" date="2011-09" db="EMBL/GenBank/DDBJ databases">
        <title>The draft genome of Treponema saccharophilum DSM 2985.</title>
        <authorList>
            <consortium name="US DOE Joint Genome Institute (JGI-PGF)"/>
            <person name="Lucas S."/>
            <person name="Copeland A."/>
            <person name="Lapidus A."/>
            <person name="Glavina del Rio T."/>
            <person name="Dalin E."/>
            <person name="Tice H."/>
            <person name="Bruce D."/>
            <person name="Goodwin L."/>
            <person name="Pitluck S."/>
            <person name="Peters L."/>
            <person name="Kyrpides N."/>
            <person name="Mavromatis K."/>
            <person name="Ivanova N."/>
            <person name="Markowitz V."/>
            <person name="Cheng J.-F."/>
            <person name="Hugenholtz P."/>
            <person name="Woyke T."/>
            <person name="Wu D."/>
            <person name="Gronow S."/>
            <person name="Wellnitz S."/>
            <person name="Brambilla E."/>
            <person name="Klenk H.-P."/>
            <person name="Eisen J.A."/>
        </authorList>
    </citation>
    <scope>NUCLEOTIDE SEQUENCE [LARGE SCALE GENOMIC DNA]</scope>
    <source>
        <strain evidence="1 2">DSM 2985</strain>
    </source>
</reference>
<organism evidence="1 2">
    <name type="scientific">Treponema saccharophilum DSM 2985</name>
    <dbReference type="NCBI Taxonomy" id="907348"/>
    <lineage>
        <taxon>Bacteria</taxon>
        <taxon>Pseudomonadati</taxon>
        <taxon>Spirochaetota</taxon>
        <taxon>Spirochaetia</taxon>
        <taxon>Spirochaetales</taxon>
        <taxon>Treponemataceae</taxon>
        <taxon>Treponema</taxon>
    </lineage>
</organism>
<dbReference type="PATRIC" id="fig|907348.3.peg.739"/>
<dbReference type="InterPro" id="IPR027417">
    <property type="entry name" value="P-loop_NTPase"/>
</dbReference>
<proteinExistence type="predicted"/>
<gene>
    <name evidence="1" type="ORF">TresaDRAFT_2385</name>
</gene>
<dbReference type="Pfam" id="PF13189">
    <property type="entry name" value="Cytidylate_kin2"/>
    <property type="match status" value="1"/>
</dbReference>
<protein>
    <submittedName>
        <fullName evidence="1">Putative cytidylate kinase</fullName>
    </submittedName>
</protein>
<dbReference type="STRING" id="907348.TresaDRAFT_2385"/>
<name>H7EIS9_9SPIR</name>
<keyword evidence="1" id="KW-0418">Kinase</keyword>
<dbReference type="Proteomes" id="UP000003571">
    <property type="component" value="Unassembled WGS sequence"/>
</dbReference>
<dbReference type="Gene3D" id="3.40.50.300">
    <property type="entry name" value="P-loop containing nucleotide triphosphate hydrolases"/>
    <property type="match status" value="1"/>
</dbReference>
<evidence type="ECO:0000313" key="2">
    <source>
        <dbReference type="Proteomes" id="UP000003571"/>
    </source>
</evidence>
<evidence type="ECO:0000313" key="1">
    <source>
        <dbReference type="EMBL" id="EIC02507.1"/>
    </source>
</evidence>
<dbReference type="OrthoDB" id="9781180at2"/>